<dbReference type="AlphaFoldDB" id="A0A2X1N520"/>
<keyword evidence="5 11" id="KW-0460">Magnesium</keyword>
<dbReference type="PANTHER" id="PTHR34699:SF2">
    <property type="entry name" value="NON-CANONICAL PURINE NTP PHOSPHATASE_PRRC1 DOMAIN-CONTAINING PROTEIN"/>
    <property type="match status" value="1"/>
</dbReference>
<keyword evidence="4 11" id="KW-0378">Hydrolase</keyword>
<dbReference type="HAMAP" id="MF_00648">
    <property type="entry name" value="Non_canon_purine_NTPase_YjjX"/>
    <property type="match status" value="1"/>
</dbReference>
<dbReference type="EC" id="3.6.1.73" evidence="11"/>
<dbReference type="FunFam" id="3.90.950.10:FF:000002">
    <property type="entry name" value="Inosine/xanthosine triphosphatase"/>
    <property type="match status" value="1"/>
</dbReference>
<comment type="catalytic activity">
    <reaction evidence="9 11">
        <text>XTP + H2O = XDP + phosphate + H(+)</text>
        <dbReference type="Rhea" id="RHEA:28406"/>
        <dbReference type="ChEBI" id="CHEBI:15377"/>
        <dbReference type="ChEBI" id="CHEBI:15378"/>
        <dbReference type="ChEBI" id="CHEBI:43474"/>
        <dbReference type="ChEBI" id="CHEBI:59884"/>
        <dbReference type="ChEBI" id="CHEBI:61314"/>
        <dbReference type="EC" id="3.6.1.73"/>
    </reaction>
</comment>
<evidence type="ECO:0000256" key="11">
    <source>
        <dbReference type="HAMAP-Rule" id="MF_00648"/>
    </source>
</evidence>
<evidence type="ECO:0000256" key="1">
    <source>
        <dbReference type="ARBA" id="ARBA00001936"/>
    </source>
</evidence>
<dbReference type="Gene3D" id="3.90.950.10">
    <property type="match status" value="1"/>
</dbReference>
<feature type="binding site" evidence="11">
    <location>
        <begin position="68"/>
        <end position="69"/>
    </location>
    <ligand>
        <name>substrate</name>
    </ligand>
</feature>
<dbReference type="GO" id="GO:0103023">
    <property type="term" value="F:ITPase activity"/>
    <property type="evidence" value="ECO:0007669"/>
    <property type="project" value="UniProtKB-EC"/>
</dbReference>
<dbReference type="GO" id="GO:0006772">
    <property type="term" value="P:thiamine metabolic process"/>
    <property type="evidence" value="ECO:0007669"/>
    <property type="project" value="TreeGrafter"/>
</dbReference>
<evidence type="ECO:0000256" key="10">
    <source>
        <dbReference type="ARBA" id="ARBA00060855"/>
    </source>
</evidence>
<dbReference type="Pfam" id="PF01931">
    <property type="entry name" value="NTPase_I-T"/>
    <property type="match status" value="1"/>
</dbReference>
<dbReference type="InterPro" id="IPR029001">
    <property type="entry name" value="ITPase-like_fam"/>
</dbReference>
<dbReference type="Proteomes" id="UP000250780">
    <property type="component" value="Unassembled WGS sequence"/>
</dbReference>
<dbReference type="PANTHER" id="PTHR34699">
    <property type="match status" value="1"/>
</dbReference>
<dbReference type="NCBIfam" id="TIGR00258">
    <property type="entry name" value="inosine/xanthosine triphosphatase"/>
    <property type="match status" value="1"/>
</dbReference>
<evidence type="ECO:0000259" key="12">
    <source>
        <dbReference type="Pfam" id="PF01931"/>
    </source>
</evidence>
<dbReference type="InterPro" id="IPR050299">
    <property type="entry name" value="YjjX_NTPase"/>
</dbReference>
<gene>
    <name evidence="13" type="primary">yjjX</name>
    <name evidence="13" type="ORF">NCTC9073_03646</name>
</gene>
<protein>
    <recommendedName>
        <fullName evidence="11">Inosine/xanthosine triphosphatase</fullName>
        <shortName evidence="11">ITPase/XTPase</shortName>
        <ecNumber evidence="11">3.6.1.73</ecNumber>
    </recommendedName>
    <alternativeName>
        <fullName evidence="11">Non-canonical purine NTP phosphatase</fullName>
    </alternativeName>
    <alternativeName>
        <fullName evidence="11">Non-standard purine NTP phosphatase</fullName>
    </alternativeName>
    <alternativeName>
        <fullName evidence="11">Nucleoside-triphosphate phosphatase</fullName>
        <shortName evidence="11">NTPase</shortName>
    </alternativeName>
</protein>
<evidence type="ECO:0000256" key="8">
    <source>
        <dbReference type="ARBA" id="ARBA00048174"/>
    </source>
</evidence>
<proteinExistence type="inferred from homology"/>
<comment type="function">
    <text evidence="11">Phosphatase that hydrolyzes non-canonical purine nucleotides such as XTP and ITP to their respective diphosphate derivatives. Probably excludes non-canonical purines from DNA/RNA precursor pool, thus preventing their incorporation into DNA/RNA and avoiding chromosomal lesions.</text>
</comment>
<evidence type="ECO:0000256" key="3">
    <source>
        <dbReference type="ARBA" id="ARBA00022741"/>
    </source>
</evidence>
<comment type="similarity">
    <text evidence="10 11">Belongs to the YjjX NTPase family.</text>
</comment>
<evidence type="ECO:0000256" key="5">
    <source>
        <dbReference type="ARBA" id="ARBA00022842"/>
    </source>
</evidence>
<evidence type="ECO:0000256" key="9">
    <source>
        <dbReference type="ARBA" id="ARBA00048781"/>
    </source>
</evidence>
<keyword evidence="3 11" id="KW-0547">Nucleotide-binding</keyword>
<keyword evidence="2 11" id="KW-0479">Metal-binding</keyword>
<name>A0A2X1N520_ECOLX</name>
<dbReference type="SUPFAM" id="SSF52972">
    <property type="entry name" value="ITPase-like"/>
    <property type="match status" value="1"/>
</dbReference>
<dbReference type="InterPro" id="IPR002786">
    <property type="entry name" value="Non_canon_purine_NTPase"/>
</dbReference>
<keyword evidence="7 11" id="KW-0464">Manganese</keyword>
<dbReference type="GO" id="GO:0046872">
    <property type="term" value="F:metal ion binding"/>
    <property type="evidence" value="ECO:0007669"/>
    <property type="project" value="UniProtKB-KW"/>
</dbReference>
<reference evidence="13 14" key="1">
    <citation type="submission" date="2018-06" db="EMBL/GenBank/DDBJ databases">
        <authorList>
            <consortium name="Pathogen Informatics"/>
            <person name="Doyle S."/>
        </authorList>
    </citation>
    <scope>NUCLEOTIDE SEQUENCE [LARGE SCALE GENOMIC DNA]</scope>
    <source>
        <strain evidence="13 14">NCTC9073</strain>
    </source>
</reference>
<feature type="binding site" evidence="11">
    <location>
        <begin position="8"/>
        <end position="13"/>
    </location>
    <ligand>
        <name>substrate</name>
    </ligand>
</feature>
<evidence type="ECO:0000256" key="7">
    <source>
        <dbReference type="ARBA" id="ARBA00023211"/>
    </source>
</evidence>
<comment type="catalytic activity">
    <reaction evidence="8 11">
        <text>ITP + H2O = IDP + phosphate + H(+)</text>
        <dbReference type="Rhea" id="RHEA:28330"/>
        <dbReference type="ChEBI" id="CHEBI:15377"/>
        <dbReference type="ChEBI" id="CHEBI:15378"/>
        <dbReference type="ChEBI" id="CHEBI:43474"/>
        <dbReference type="ChEBI" id="CHEBI:58280"/>
        <dbReference type="ChEBI" id="CHEBI:61402"/>
        <dbReference type="EC" id="3.6.1.73"/>
    </reaction>
</comment>
<dbReference type="GO" id="GO:0000166">
    <property type="term" value="F:nucleotide binding"/>
    <property type="evidence" value="ECO:0007669"/>
    <property type="project" value="UniProtKB-KW"/>
</dbReference>
<evidence type="ECO:0000313" key="14">
    <source>
        <dbReference type="Proteomes" id="UP000250780"/>
    </source>
</evidence>
<feature type="binding site" evidence="11">
    <location>
        <position position="68"/>
    </location>
    <ligand>
        <name>Mg(2+)</name>
        <dbReference type="ChEBI" id="CHEBI:18420"/>
    </ligand>
</feature>
<comment type="subunit">
    <text evidence="11">Homodimer.</text>
</comment>
<evidence type="ECO:0000256" key="6">
    <source>
        <dbReference type="ARBA" id="ARBA00023080"/>
    </source>
</evidence>
<evidence type="ECO:0000313" key="13">
    <source>
        <dbReference type="EMBL" id="SPX12282.1"/>
    </source>
</evidence>
<accession>A0A2X1N520</accession>
<dbReference type="InterPro" id="IPR026533">
    <property type="entry name" value="NTPase/PRRC1"/>
</dbReference>
<evidence type="ECO:0000256" key="4">
    <source>
        <dbReference type="ARBA" id="ARBA00022801"/>
    </source>
</evidence>
<dbReference type="EMBL" id="UASD01000008">
    <property type="protein sequence ID" value="SPX12282.1"/>
    <property type="molecule type" value="Genomic_DNA"/>
</dbReference>
<dbReference type="NCBIfam" id="NF003459">
    <property type="entry name" value="PRK05074.1"/>
    <property type="match status" value="1"/>
</dbReference>
<evidence type="ECO:0000256" key="2">
    <source>
        <dbReference type="ARBA" id="ARBA00022723"/>
    </source>
</evidence>
<comment type="cofactor">
    <cofactor evidence="11">
        <name>Mg(2+)</name>
        <dbReference type="ChEBI" id="CHEBI:18420"/>
    </cofactor>
    <cofactor evidence="11">
        <name>Mn(2+)</name>
        <dbReference type="ChEBI" id="CHEBI:29035"/>
    </cofactor>
    <text evidence="11">Binds 1 divalent metal cation per subunit; can use either Mg(2+) or Mn(2+).</text>
</comment>
<feature type="binding site" evidence="11">
    <location>
        <position position="38"/>
    </location>
    <ligand>
        <name>Mg(2+)</name>
        <dbReference type="ChEBI" id="CHEBI:18420"/>
    </ligand>
</feature>
<feature type="domain" description="Non-canonical purine NTP phosphatase/PRRC1" evidence="12">
    <location>
        <begin position="7"/>
        <end position="165"/>
    </location>
</feature>
<keyword evidence="6 11" id="KW-0546">Nucleotide metabolism</keyword>
<sequence>MHQVVCATTNPAKIQAILQAFHEIFGEGSCHIASVAVESGVPEQPFGSGGNARWRTKSGSKCPPFTSEADFWVAIEAGIDGDSTFSWVVIENASQRGEARSATLPLPAVILEKVREGEALGPVMSRYTGIDEIGRKEGAIGVFTAGKLTRASVYHQAVILALSPFHNAVYQAL</sequence>
<comment type="cofactor">
    <cofactor evidence="1">
        <name>Mn(2+)</name>
        <dbReference type="ChEBI" id="CHEBI:29035"/>
    </cofactor>
</comment>
<dbReference type="GO" id="GO:0009117">
    <property type="term" value="P:nucleotide metabolic process"/>
    <property type="evidence" value="ECO:0007669"/>
    <property type="project" value="UniProtKB-KW"/>
</dbReference>
<organism evidence="13 14">
    <name type="scientific">Escherichia coli</name>
    <dbReference type="NCBI Taxonomy" id="562"/>
    <lineage>
        <taxon>Bacteria</taxon>
        <taxon>Pseudomonadati</taxon>
        <taxon>Pseudomonadota</taxon>
        <taxon>Gammaproteobacteria</taxon>
        <taxon>Enterobacterales</taxon>
        <taxon>Enterobacteriaceae</taxon>
        <taxon>Escherichia</taxon>
    </lineage>
</organism>